<dbReference type="AlphaFoldDB" id="A0A8H7N483"/>
<gene>
    <name evidence="2" type="ORF">IM811_004083</name>
</gene>
<dbReference type="EMBL" id="JADCTT010000012">
    <property type="protein sequence ID" value="KAF9745782.1"/>
    <property type="molecule type" value="Genomic_DNA"/>
</dbReference>
<comment type="caution">
    <text evidence="2">The sequence shown here is derived from an EMBL/GenBank/DDBJ whole genome shotgun (WGS) entry which is preliminary data.</text>
</comment>
<evidence type="ECO:0000313" key="3">
    <source>
        <dbReference type="Proteomes" id="UP000616885"/>
    </source>
</evidence>
<sequence>MEPGFSLCCGIDHVALLILRMGKEHGRPVPAPALVATVEPTPSKPRKTQTTKKKPTAKEPPASSTKIIVLAAILLSVGELRFIAAELEACWALMRTASMHFESEDPATVSCAHRYALTARVSIRDSGTAIFRQMIMKKYHLHLDGKPNADIG</sequence>
<evidence type="ECO:0000256" key="1">
    <source>
        <dbReference type="SAM" id="MobiDB-lite"/>
    </source>
</evidence>
<organism evidence="2 3">
    <name type="scientific">Bionectria ochroleuca</name>
    <name type="common">Gliocladium roseum</name>
    <dbReference type="NCBI Taxonomy" id="29856"/>
    <lineage>
        <taxon>Eukaryota</taxon>
        <taxon>Fungi</taxon>
        <taxon>Dikarya</taxon>
        <taxon>Ascomycota</taxon>
        <taxon>Pezizomycotina</taxon>
        <taxon>Sordariomycetes</taxon>
        <taxon>Hypocreomycetidae</taxon>
        <taxon>Hypocreales</taxon>
        <taxon>Bionectriaceae</taxon>
        <taxon>Clonostachys</taxon>
    </lineage>
</organism>
<feature type="region of interest" description="Disordered" evidence="1">
    <location>
        <begin position="38"/>
        <end position="62"/>
    </location>
</feature>
<accession>A0A8H7N483</accession>
<dbReference type="Proteomes" id="UP000616885">
    <property type="component" value="Unassembled WGS sequence"/>
</dbReference>
<proteinExistence type="predicted"/>
<protein>
    <submittedName>
        <fullName evidence="2">Uncharacterized protein</fullName>
    </submittedName>
</protein>
<feature type="compositionally biased region" description="Basic residues" evidence="1">
    <location>
        <begin position="44"/>
        <end position="55"/>
    </location>
</feature>
<reference evidence="2" key="1">
    <citation type="submission" date="2020-10" db="EMBL/GenBank/DDBJ databases">
        <title>High-Quality Genome Resource of Clonostachys rosea strain S41 by Oxford Nanopore Long-Read Sequencing.</title>
        <authorList>
            <person name="Wang H."/>
        </authorList>
    </citation>
    <scope>NUCLEOTIDE SEQUENCE</scope>
    <source>
        <strain evidence="2">S41</strain>
    </source>
</reference>
<name>A0A8H7N483_BIOOC</name>
<evidence type="ECO:0000313" key="2">
    <source>
        <dbReference type="EMBL" id="KAF9745782.1"/>
    </source>
</evidence>